<name>A0A0J1BJZ3_RHOIS</name>
<feature type="region of interest" description="Disordered" evidence="1">
    <location>
        <begin position="1"/>
        <end position="67"/>
    </location>
</feature>
<proteinExistence type="predicted"/>
<protein>
    <submittedName>
        <fullName evidence="2">Uncharacterized protein</fullName>
    </submittedName>
</protein>
<sequence>MDGSDHRQRTSLDGPSQEGSQAMPLKKLWNSLRGVTSQPKVTSEATPAVTSPDADAPPQPVVRSKSAKKLAAKASAAVAQPVAAPTVPVTAPAPAPTAKAKPAATSRGVLSMLSRGEHDGLVKMLTKQQPASVLEIGVGDGSRTPAVVHALAEANPALKYAVIDQFEMVGGTLKLRDFHGQLAGLAIRPSIIPESAARGVVTVLHRLGMMDAVILDPSLDAETLLGLEAVLSKVSYADTMILRQTNGKWQATASNSPTLRATRRAA</sequence>
<feature type="compositionally biased region" description="Basic and acidic residues" evidence="1">
    <location>
        <begin position="1"/>
        <end position="10"/>
    </location>
</feature>
<reference evidence="2" key="1">
    <citation type="submission" date="2015-05" db="EMBL/GenBank/DDBJ databases">
        <title>Permanent draft genome of Rhodopirellula islandicus K833.</title>
        <authorList>
            <person name="Kizina J."/>
            <person name="Richter M."/>
            <person name="Glockner F.O."/>
            <person name="Harder J."/>
        </authorList>
    </citation>
    <scope>NUCLEOTIDE SEQUENCE [LARGE SCALE GENOMIC DNA]</scope>
    <source>
        <strain evidence="2">K833</strain>
    </source>
</reference>
<evidence type="ECO:0000313" key="3">
    <source>
        <dbReference type="Proteomes" id="UP000036367"/>
    </source>
</evidence>
<accession>A0A0J1BJZ3</accession>
<evidence type="ECO:0000313" key="2">
    <source>
        <dbReference type="EMBL" id="KLU06832.1"/>
    </source>
</evidence>
<keyword evidence="3" id="KW-1185">Reference proteome</keyword>
<evidence type="ECO:0000256" key="1">
    <source>
        <dbReference type="SAM" id="MobiDB-lite"/>
    </source>
</evidence>
<organism evidence="2 3">
    <name type="scientific">Rhodopirellula islandica</name>
    <dbReference type="NCBI Taxonomy" id="595434"/>
    <lineage>
        <taxon>Bacteria</taxon>
        <taxon>Pseudomonadati</taxon>
        <taxon>Planctomycetota</taxon>
        <taxon>Planctomycetia</taxon>
        <taxon>Pirellulales</taxon>
        <taxon>Pirellulaceae</taxon>
        <taxon>Rhodopirellula</taxon>
    </lineage>
</organism>
<dbReference type="Proteomes" id="UP000036367">
    <property type="component" value="Unassembled WGS sequence"/>
</dbReference>
<feature type="compositionally biased region" description="Polar residues" evidence="1">
    <location>
        <begin position="33"/>
        <end position="49"/>
    </location>
</feature>
<gene>
    <name evidence="2" type="ORF">RISK_001146</name>
</gene>
<dbReference type="AlphaFoldDB" id="A0A0J1BJZ3"/>
<feature type="compositionally biased region" description="Polar residues" evidence="1">
    <location>
        <begin position="11"/>
        <end position="20"/>
    </location>
</feature>
<dbReference type="PATRIC" id="fig|595434.4.peg.1100"/>
<comment type="caution">
    <text evidence="2">The sequence shown here is derived from an EMBL/GenBank/DDBJ whole genome shotgun (WGS) entry which is preliminary data.</text>
</comment>
<dbReference type="EMBL" id="LECT01000010">
    <property type="protein sequence ID" value="KLU06832.1"/>
    <property type="molecule type" value="Genomic_DNA"/>
</dbReference>